<dbReference type="AlphaFoldDB" id="A0A8X6UP68"/>
<protein>
    <submittedName>
        <fullName evidence="1">Uncharacterized protein</fullName>
    </submittedName>
</protein>
<gene>
    <name evidence="1" type="ORF">NPIL_351251</name>
</gene>
<feature type="non-terminal residue" evidence="1">
    <location>
        <position position="179"/>
    </location>
</feature>
<name>A0A8X6UP68_NEPPI</name>
<comment type="caution">
    <text evidence="1">The sequence shown here is derived from an EMBL/GenBank/DDBJ whole genome shotgun (WGS) entry which is preliminary data.</text>
</comment>
<dbReference type="Proteomes" id="UP000887013">
    <property type="component" value="Unassembled WGS sequence"/>
</dbReference>
<sequence length="179" mass="20788">SQLFASRRGSYQLARAWANYPEETGHYSHGVFEEADFGPAEQPAESDPCFLRKLFLKTRGSYHLVSAEIKAIHEVKEFNSQWHPKEPRPSVVFAEWRLPSDDDLLSLDYYYRFHFPMHTQCSFNYLNSKDNNIKMFVQGVRQVPSCGCVDPRPTSSTPWTNFHFNKLCETLAERPTMVC</sequence>
<keyword evidence="2" id="KW-1185">Reference proteome</keyword>
<organism evidence="1 2">
    <name type="scientific">Nephila pilipes</name>
    <name type="common">Giant wood spider</name>
    <name type="synonym">Nephila maculata</name>
    <dbReference type="NCBI Taxonomy" id="299642"/>
    <lineage>
        <taxon>Eukaryota</taxon>
        <taxon>Metazoa</taxon>
        <taxon>Ecdysozoa</taxon>
        <taxon>Arthropoda</taxon>
        <taxon>Chelicerata</taxon>
        <taxon>Arachnida</taxon>
        <taxon>Araneae</taxon>
        <taxon>Araneomorphae</taxon>
        <taxon>Entelegynae</taxon>
        <taxon>Araneoidea</taxon>
        <taxon>Nephilidae</taxon>
        <taxon>Nephila</taxon>
    </lineage>
</organism>
<evidence type="ECO:0000313" key="2">
    <source>
        <dbReference type="Proteomes" id="UP000887013"/>
    </source>
</evidence>
<dbReference type="EMBL" id="BMAW01033286">
    <property type="protein sequence ID" value="GFU29543.1"/>
    <property type="molecule type" value="Genomic_DNA"/>
</dbReference>
<accession>A0A8X6UP68</accession>
<proteinExistence type="predicted"/>
<evidence type="ECO:0000313" key="1">
    <source>
        <dbReference type="EMBL" id="GFU29543.1"/>
    </source>
</evidence>
<reference evidence="1" key="1">
    <citation type="submission" date="2020-08" db="EMBL/GenBank/DDBJ databases">
        <title>Multicomponent nature underlies the extraordinary mechanical properties of spider dragline silk.</title>
        <authorList>
            <person name="Kono N."/>
            <person name="Nakamura H."/>
            <person name="Mori M."/>
            <person name="Yoshida Y."/>
            <person name="Ohtoshi R."/>
            <person name="Malay A.D."/>
            <person name="Moran D.A.P."/>
            <person name="Tomita M."/>
            <person name="Numata K."/>
            <person name="Arakawa K."/>
        </authorList>
    </citation>
    <scope>NUCLEOTIDE SEQUENCE</scope>
</reference>